<protein>
    <submittedName>
        <fullName evidence="9">M48 family metalloprotease</fullName>
        <ecNumber evidence="9">3.4.24.-</ecNumber>
    </submittedName>
</protein>
<comment type="similarity">
    <text evidence="6">Belongs to the peptidase M48 family.</text>
</comment>
<organism evidence="9 10">
    <name type="scientific">Gilvimarinus gilvus</name>
    <dbReference type="NCBI Taxonomy" id="3058038"/>
    <lineage>
        <taxon>Bacteria</taxon>
        <taxon>Pseudomonadati</taxon>
        <taxon>Pseudomonadota</taxon>
        <taxon>Gammaproteobacteria</taxon>
        <taxon>Cellvibrionales</taxon>
        <taxon>Cellvibrionaceae</taxon>
        <taxon>Gilvimarinus</taxon>
    </lineage>
</organism>
<dbReference type="PANTHER" id="PTHR34978:SF3">
    <property type="entry name" value="SLR0241 PROTEIN"/>
    <property type="match status" value="1"/>
</dbReference>
<feature type="transmembrane region" description="Helical" evidence="7">
    <location>
        <begin position="100"/>
        <end position="122"/>
    </location>
</feature>
<reference evidence="9 10" key="1">
    <citation type="submission" date="2023-11" db="EMBL/GenBank/DDBJ databases">
        <title>Gilvimarinus fulvus sp. nov., isolated from the surface of Kelp.</title>
        <authorList>
            <person name="Sun Y.Y."/>
            <person name="Gong Y."/>
            <person name="Du Z.J."/>
        </authorList>
    </citation>
    <scope>NUCLEOTIDE SEQUENCE [LARGE SCALE GENOMIC DNA]</scope>
    <source>
        <strain evidence="9 10">SDUM040013</strain>
    </source>
</reference>
<dbReference type="GO" id="GO:0008237">
    <property type="term" value="F:metallopeptidase activity"/>
    <property type="evidence" value="ECO:0007669"/>
    <property type="project" value="UniProtKB-KW"/>
</dbReference>
<gene>
    <name evidence="9" type="ORF">SCD92_07960</name>
</gene>
<feature type="domain" description="Peptidase M48" evidence="8">
    <location>
        <begin position="149"/>
        <end position="207"/>
    </location>
</feature>
<sequence>MGWLNLLWMFLVVSLATWALGNAIALLFSALPSAKQVDSERRRLWLLAGMPWLLPATAIAALFASSLAKAMNWIHDHCLQHLQHHPHFCFEHLPEIALGLAQSLPVAIATLGFLILLAARLIRQAKDHDRVKLLQKLLPNGARLKHFHDSRPLAFALGIRRPAIFLSSGLKQWLTKRQQRLVLAHEAAHIRNRDGLKNALFECLLVAHLHRTNLRQRWHLSTEVLADECVAQQYDALELATILVKLERAKIATTQHLSITGSNTQLRIQHLIQKDERPDSFSFEVLLYGMLFAVPVMAIIHHHVIETVLGWWLP</sequence>
<dbReference type="EMBL" id="JAXAFO010000010">
    <property type="protein sequence ID" value="MDX6849291.1"/>
    <property type="molecule type" value="Genomic_DNA"/>
</dbReference>
<dbReference type="InterPro" id="IPR052173">
    <property type="entry name" value="Beta-lactam_resp_regulator"/>
</dbReference>
<evidence type="ECO:0000256" key="5">
    <source>
        <dbReference type="ARBA" id="ARBA00023049"/>
    </source>
</evidence>
<keyword evidence="7" id="KW-0472">Membrane</keyword>
<dbReference type="Gene3D" id="3.30.2010.10">
    <property type="entry name" value="Metalloproteases ('zincins'), catalytic domain"/>
    <property type="match status" value="1"/>
</dbReference>
<dbReference type="InterPro" id="IPR001915">
    <property type="entry name" value="Peptidase_M48"/>
</dbReference>
<dbReference type="RefSeq" id="WP_319835075.1">
    <property type="nucleotide sequence ID" value="NZ_JAXAFO010000010.1"/>
</dbReference>
<feature type="transmembrane region" description="Helical" evidence="7">
    <location>
        <begin position="6"/>
        <end position="32"/>
    </location>
</feature>
<dbReference type="CDD" id="cd07326">
    <property type="entry name" value="M56_BlaR1_MecR1_like"/>
    <property type="match status" value="1"/>
</dbReference>
<evidence type="ECO:0000256" key="7">
    <source>
        <dbReference type="SAM" id="Phobius"/>
    </source>
</evidence>
<comment type="caution">
    <text evidence="9">The sequence shown here is derived from an EMBL/GenBank/DDBJ whole genome shotgun (WGS) entry which is preliminary data.</text>
</comment>
<keyword evidence="4 6" id="KW-0862">Zinc</keyword>
<dbReference type="Pfam" id="PF01435">
    <property type="entry name" value="Peptidase_M48"/>
    <property type="match status" value="1"/>
</dbReference>
<name>A0ABU4RYH2_9GAMM</name>
<keyword evidence="2" id="KW-0479">Metal-binding</keyword>
<evidence type="ECO:0000256" key="2">
    <source>
        <dbReference type="ARBA" id="ARBA00022723"/>
    </source>
</evidence>
<keyword evidence="7" id="KW-0812">Transmembrane</keyword>
<evidence type="ECO:0000256" key="6">
    <source>
        <dbReference type="RuleBase" id="RU003983"/>
    </source>
</evidence>
<keyword evidence="7" id="KW-1133">Transmembrane helix</keyword>
<feature type="transmembrane region" description="Helical" evidence="7">
    <location>
        <begin position="44"/>
        <end position="64"/>
    </location>
</feature>
<evidence type="ECO:0000313" key="10">
    <source>
        <dbReference type="Proteomes" id="UP001273505"/>
    </source>
</evidence>
<evidence type="ECO:0000313" key="9">
    <source>
        <dbReference type="EMBL" id="MDX6849291.1"/>
    </source>
</evidence>
<evidence type="ECO:0000256" key="3">
    <source>
        <dbReference type="ARBA" id="ARBA00022801"/>
    </source>
</evidence>
<keyword evidence="3 6" id="KW-0378">Hydrolase</keyword>
<dbReference type="PANTHER" id="PTHR34978">
    <property type="entry name" value="POSSIBLE SENSOR-TRANSDUCER PROTEIN BLAR"/>
    <property type="match status" value="1"/>
</dbReference>
<accession>A0ABU4RYH2</accession>
<evidence type="ECO:0000259" key="8">
    <source>
        <dbReference type="Pfam" id="PF01435"/>
    </source>
</evidence>
<comment type="cofactor">
    <cofactor evidence="6">
        <name>Zn(2+)</name>
        <dbReference type="ChEBI" id="CHEBI:29105"/>
    </cofactor>
    <text evidence="6">Binds 1 zinc ion per subunit.</text>
</comment>
<keyword evidence="10" id="KW-1185">Reference proteome</keyword>
<evidence type="ECO:0000256" key="1">
    <source>
        <dbReference type="ARBA" id="ARBA00022670"/>
    </source>
</evidence>
<keyword evidence="1 6" id="KW-0645">Protease</keyword>
<dbReference type="EC" id="3.4.24.-" evidence="9"/>
<evidence type="ECO:0000256" key="4">
    <source>
        <dbReference type="ARBA" id="ARBA00022833"/>
    </source>
</evidence>
<dbReference type="Proteomes" id="UP001273505">
    <property type="component" value="Unassembled WGS sequence"/>
</dbReference>
<proteinExistence type="inferred from homology"/>
<feature type="transmembrane region" description="Helical" evidence="7">
    <location>
        <begin position="285"/>
        <end position="305"/>
    </location>
</feature>
<keyword evidence="5 6" id="KW-0482">Metalloprotease</keyword>